<dbReference type="EMBL" id="QWLB01000024">
    <property type="protein sequence ID" value="RIH92163.1"/>
    <property type="molecule type" value="Genomic_DNA"/>
</dbReference>
<comment type="caution">
    <text evidence="5">The sequence shown here is derived from an EMBL/GenBank/DDBJ whole genome shotgun (WGS) entry which is preliminary data.</text>
</comment>
<feature type="domain" description="ABC transporter" evidence="4">
    <location>
        <begin position="4"/>
        <end position="224"/>
    </location>
</feature>
<dbReference type="PANTHER" id="PTHR24220">
    <property type="entry name" value="IMPORT ATP-BINDING PROTEIN"/>
    <property type="match status" value="1"/>
</dbReference>
<protein>
    <submittedName>
        <fullName evidence="5">Putative ABC transporter ATP-binding protein</fullName>
    </submittedName>
</protein>
<dbReference type="GO" id="GO:0016887">
    <property type="term" value="F:ATP hydrolysis activity"/>
    <property type="evidence" value="ECO:0007669"/>
    <property type="project" value="InterPro"/>
</dbReference>
<evidence type="ECO:0000313" key="6">
    <source>
        <dbReference type="Proteomes" id="UP000266178"/>
    </source>
</evidence>
<dbReference type="CDD" id="cd03255">
    <property type="entry name" value="ABC_MJ0796_LolCDE_FtsE"/>
    <property type="match status" value="1"/>
</dbReference>
<dbReference type="Proteomes" id="UP000266178">
    <property type="component" value="Unassembled WGS sequence"/>
</dbReference>
<dbReference type="Gene3D" id="3.40.50.300">
    <property type="entry name" value="P-loop containing nucleotide triphosphate hydrolases"/>
    <property type="match status" value="1"/>
</dbReference>
<dbReference type="InterPro" id="IPR003439">
    <property type="entry name" value="ABC_transporter-like_ATP-bd"/>
</dbReference>
<sequence>MADVRLLGITQRYGEEVTLRLPDLELDWGQQVALLGPSGSGKTTLLHILAGLRLPSQGEVWVGGQDLTQLSEAQRDAYRRSTVGYLFQDFYLAEGYSALENVLLGLGVAGIRGRAAQGRAAEVLTQLGLGQRLGHAPRHLSTGERQRVALARAVAHRPRLLLADEPTAHLDRARATTALDLLTQTAASLRALLVVATHDPWVMARFPQQIELSSPPSAPVQEEAR</sequence>
<dbReference type="InterPro" id="IPR015854">
    <property type="entry name" value="ABC_transpr_LolD-like"/>
</dbReference>
<dbReference type="PROSITE" id="PS50893">
    <property type="entry name" value="ABC_TRANSPORTER_2"/>
    <property type="match status" value="1"/>
</dbReference>
<evidence type="ECO:0000313" key="5">
    <source>
        <dbReference type="EMBL" id="RIH92163.1"/>
    </source>
</evidence>
<evidence type="ECO:0000256" key="2">
    <source>
        <dbReference type="ARBA" id="ARBA00022741"/>
    </source>
</evidence>
<keyword evidence="2" id="KW-0547">Nucleotide-binding</keyword>
<dbReference type="RefSeq" id="WP_119357420.1">
    <property type="nucleotide sequence ID" value="NZ_BJXM01000005.1"/>
</dbReference>
<dbReference type="SMART" id="SM00382">
    <property type="entry name" value="AAA"/>
    <property type="match status" value="1"/>
</dbReference>
<dbReference type="SUPFAM" id="SSF52540">
    <property type="entry name" value="P-loop containing nucleoside triphosphate hydrolases"/>
    <property type="match status" value="1"/>
</dbReference>
<proteinExistence type="predicted"/>
<evidence type="ECO:0000256" key="1">
    <source>
        <dbReference type="ARBA" id="ARBA00022448"/>
    </source>
</evidence>
<keyword evidence="3 5" id="KW-0067">ATP-binding</keyword>
<accession>A0A399F7V7</accession>
<dbReference type="PANTHER" id="PTHR24220:SF659">
    <property type="entry name" value="TRANSPORTER, PUTATIVE-RELATED"/>
    <property type="match status" value="1"/>
</dbReference>
<dbReference type="InterPro" id="IPR017911">
    <property type="entry name" value="MacB-like_ATP-bd"/>
</dbReference>
<dbReference type="OrthoDB" id="9772862at2"/>
<keyword evidence="1" id="KW-0813">Transport</keyword>
<dbReference type="GO" id="GO:0005886">
    <property type="term" value="C:plasma membrane"/>
    <property type="evidence" value="ECO:0007669"/>
    <property type="project" value="TreeGrafter"/>
</dbReference>
<dbReference type="InterPro" id="IPR027417">
    <property type="entry name" value="P-loop_NTPase"/>
</dbReference>
<dbReference type="Pfam" id="PF00005">
    <property type="entry name" value="ABC_tran"/>
    <property type="match status" value="1"/>
</dbReference>
<organism evidence="5 6">
    <name type="scientific">Meiothermus granaticius NBRC 107808</name>
    <dbReference type="NCBI Taxonomy" id="1227551"/>
    <lineage>
        <taxon>Bacteria</taxon>
        <taxon>Thermotogati</taxon>
        <taxon>Deinococcota</taxon>
        <taxon>Deinococci</taxon>
        <taxon>Thermales</taxon>
        <taxon>Thermaceae</taxon>
        <taxon>Meiothermus</taxon>
    </lineage>
</organism>
<dbReference type="InterPro" id="IPR003593">
    <property type="entry name" value="AAA+_ATPase"/>
</dbReference>
<dbReference type="GO" id="GO:0022857">
    <property type="term" value="F:transmembrane transporter activity"/>
    <property type="evidence" value="ECO:0007669"/>
    <property type="project" value="TreeGrafter"/>
</dbReference>
<keyword evidence="6" id="KW-1185">Reference proteome</keyword>
<evidence type="ECO:0000259" key="4">
    <source>
        <dbReference type="PROSITE" id="PS50893"/>
    </source>
</evidence>
<dbReference type="AlphaFoldDB" id="A0A399F7V7"/>
<reference evidence="5 6" key="1">
    <citation type="submission" date="2018-08" db="EMBL/GenBank/DDBJ databases">
        <title>Meiothermus granaticius genome AF-68 sequencing project.</title>
        <authorList>
            <person name="Da Costa M.S."/>
            <person name="Albuquerque L."/>
            <person name="Raposo P."/>
            <person name="Froufe H.J.C."/>
            <person name="Barroso C.S."/>
            <person name="Egas C."/>
        </authorList>
    </citation>
    <scope>NUCLEOTIDE SEQUENCE [LARGE SCALE GENOMIC DNA]</scope>
    <source>
        <strain evidence="5 6">AF-68</strain>
    </source>
</reference>
<name>A0A399F7V7_9DEIN</name>
<gene>
    <name evidence="5" type="ORF">Mgrana_01942</name>
</gene>
<evidence type="ECO:0000256" key="3">
    <source>
        <dbReference type="ARBA" id="ARBA00022840"/>
    </source>
</evidence>
<dbReference type="GO" id="GO:0005524">
    <property type="term" value="F:ATP binding"/>
    <property type="evidence" value="ECO:0007669"/>
    <property type="project" value="UniProtKB-KW"/>
</dbReference>